<dbReference type="SMART" id="SM00954">
    <property type="entry name" value="RelA_SpoT"/>
    <property type="match status" value="1"/>
</dbReference>
<gene>
    <name evidence="3" type="ORF">IAB90_02550</name>
</gene>
<reference evidence="3" key="1">
    <citation type="submission" date="2020-10" db="EMBL/GenBank/DDBJ databases">
        <authorList>
            <person name="Gilroy R."/>
        </authorList>
    </citation>
    <scope>NUCLEOTIDE SEQUENCE</scope>
    <source>
        <strain evidence="3">ChiW25-3613</strain>
    </source>
</reference>
<dbReference type="InterPro" id="IPR052366">
    <property type="entry name" value="GTP_Pyrophosphokinase"/>
</dbReference>
<name>A0A9D1DBF6_9FIRM</name>
<dbReference type="AlphaFoldDB" id="A0A9D1DBF6"/>
<evidence type="ECO:0000259" key="2">
    <source>
        <dbReference type="SMART" id="SM00954"/>
    </source>
</evidence>
<reference evidence="3" key="2">
    <citation type="journal article" date="2021" name="PeerJ">
        <title>Extensive microbial diversity within the chicken gut microbiome revealed by metagenomics and culture.</title>
        <authorList>
            <person name="Gilroy R."/>
            <person name="Ravi A."/>
            <person name="Getino M."/>
            <person name="Pursley I."/>
            <person name="Horton D.L."/>
            <person name="Alikhan N.F."/>
            <person name="Baker D."/>
            <person name="Gharbi K."/>
            <person name="Hall N."/>
            <person name="Watson M."/>
            <person name="Adriaenssens E.M."/>
            <person name="Foster-Nyarko E."/>
            <person name="Jarju S."/>
            <person name="Secka A."/>
            <person name="Antonio M."/>
            <person name="Oren A."/>
            <person name="Chaudhuri R.R."/>
            <person name="La Ragione R."/>
            <person name="Hildebrand F."/>
            <person name="Pallen M.J."/>
        </authorList>
    </citation>
    <scope>NUCLEOTIDE SEQUENCE</scope>
    <source>
        <strain evidence="3">ChiW25-3613</strain>
    </source>
</reference>
<comment type="caution">
    <text evidence="3">The sequence shown here is derived from an EMBL/GenBank/DDBJ whole genome shotgun (WGS) entry which is preliminary data.</text>
</comment>
<evidence type="ECO:0000256" key="1">
    <source>
        <dbReference type="ARBA" id="ARBA00004976"/>
    </source>
</evidence>
<dbReference type="Gene3D" id="1.10.287.860">
    <property type="entry name" value="Nucleotidyltransferase"/>
    <property type="match status" value="1"/>
</dbReference>
<evidence type="ECO:0000313" key="4">
    <source>
        <dbReference type="Proteomes" id="UP000824179"/>
    </source>
</evidence>
<dbReference type="Proteomes" id="UP000824179">
    <property type="component" value="Unassembled WGS sequence"/>
</dbReference>
<dbReference type="InterPro" id="IPR007685">
    <property type="entry name" value="RelA_SpoT"/>
</dbReference>
<protein>
    <submittedName>
        <fullName evidence="3">GTP pyrophosphokinase family protein</fullName>
    </submittedName>
</protein>
<dbReference type="SUPFAM" id="SSF81301">
    <property type="entry name" value="Nucleotidyltransferase"/>
    <property type="match status" value="1"/>
</dbReference>
<accession>A0A9D1DBF6</accession>
<sequence>MKGMLERLRRLMSYYRCAIMETETKFRVLDEQFSSRHARNPIDTIKSRLKSPESILEKLERRGYPKTLSSVEQNLTDIAGVRVICPFKDDIYMLADCFLKQDDVRLITAKDYIKNPKPNGYRSLHLIVETPIFLQDGKRQMKVEVQLRTIAMEFWANLEHKLRYKKNLPPELAAATAQKLFDCARKSADLDDEMGRIRTTIEGV</sequence>
<proteinExistence type="predicted"/>
<dbReference type="PANTHER" id="PTHR47837">
    <property type="entry name" value="GTP PYROPHOSPHOKINASE YJBM"/>
    <property type="match status" value="1"/>
</dbReference>
<dbReference type="Gene3D" id="3.30.460.10">
    <property type="entry name" value="Beta Polymerase, domain 2"/>
    <property type="match status" value="1"/>
</dbReference>
<comment type="pathway">
    <text evidence="1">Purine metabolism; ppGpp biosynthesis; ppGpp from GTP: step 1/2.</text>
</comment>
<evidence type="ECO:0000313" key="3">
    <source>
        <dbReference type="EMBL" id="HIR39239.1"/>
    </source>
</evidence>
<organism evidence="3 4">
    <name type="scientific">Candidatus Coproplasma stercoripullorum</name>
    <dbReference type="NCBI Taxonomy" id="2840751"/>
    <lineage>
        <taxon>Bacteria</taxon>
        <taxon>Bacillati</taxon>
        <taxon>Bacillota</taxon>
        <taxon>Clostridia</taxon>
        <taxon>Eubacteriales</taxon>
        <taxon>Candidatus Coproplasma</taxon>
    </lineage>
</organism>
<dbReference type="InterPro" id="IPR043519">
    <property type="entry name" value="NT_sf"/>
</dbReference>
<dbReference type="CDD" id="cd05399">
    <property type="entry name" value="NT_Rel-Spo_like"/>
    <property type="match status" value="1"/>
</dbReference>
<dbReference type="PANTHER" id="PTHR47837:SF2">
    <property type="entry name" value="GTP PYROPHOSPHOKINASE YWAC"/>
    <property type="match status" value="1"/>
</dbReference>
<dbReference type="GO" id="GO:0015969">
    <property type="term" value="P:guanosine tetraphosphate metabolic process"/>
    <property type="evidence" value="ECO:0007669"/>
    <property type="project" value="InterPro"/>
</dbReference>
<dbReference type="Pfam" id="PF04607">
    <property type="entry name" value="RelA_SpoT"/>
    <property type="match status" value="1"/>
</dbReference>
<dbReference type="EMBL" id="DVHB01000048">
    <property type="protein sequence ID" value="HIR39239.1"/>
    <property type="molecule type" value="Genomic_DNA"/>
</dbReference>
<feature type="domain" description="RelA/SpoT" evidence="2">
    <location>
        <begin position="47"/>
        <end position="170"/>
    </location>
</feature>